<name>A0A1H9MH19_9HYPH</name>
<dbReference type="FunFam" id="3.30.70.1430:FF:000001">
    <property type="entry name" value="Efflux pump membrane transporter"/>
    <property type="match status" value="1"/>
</dbReference>
<proteinExistence type="predicted"/>
<evidence type="ECO:0000256" key="1">
    <source>
        <dbReference type="ARBA" id="ARBA00004429"/>
    </source>
</evidence>
<evidence type="ECO:0000256" key="7">
    <source>
        <dbReference type="ARBA" id="ARBA00023136"/>
    </source>
</evidence>
<dbReference type="Gene3D" id="3.30.2090.10">
    <property type="entry name" value="Multidrug efflux transporter AcrB TolC docking domain, DN and DC subdomains"/>
    <property type="match status" value="2"/>
</dbReference>
<dbReference type="PANTHER" id="PTHR32063:SF21">
    <property type="entry name" value="MULTIDRUG RESISTANCE PROTEIN MDTB"/>
    <property type="match status" value="1"/>
</dbReference>
<dbReference type="Gene3D" id="3.30.70.1320">
    <property type="entry name" value="Multidrug efflux transporter AcrB pore domain like"/>
    <property type="match status" value="1"/>
</dbReference>
<evidence type="ECO:0000256" key="8">
    <source>
        <dbReference type="SAM" id="Phobius"/>
    </source>
</evidence>
<feature type="transmembrane region" description="Helical" evidence="8">
    <location>
        <begin position="986"/>
        <end position="1011"/>
    </location>
</feature>
<gene>
    <name evidence="9" type="ORF">SAMN05216548_113115</name>
</gene>
<organism evidence="9 10">
    <name type="scientific">Faunimonas pinastri</name>
    <dbReference type="NCBI Taxonomy" id="1855383"/>
    <lineage>
        <taxon>Bacteria</taxon>
        <taxon>Pseudomonadati</taxon>
        <taxon>Pseudomonadota</taxon>
        <taxon>Alphaproteobacteria</taxon>
        <taxon>Hyphomicrobiales</taxon>
        <taxon>Afifellaceae</taxon>
        <taxon>Faunimonas</taxon>
    </lineage>
</organism>
<dbReference type="EMBL" id="FOFG01000013">
    <property type="protein sequence ID" value="SER23010.1"/>
    <property type="molecule type" value="Genomic_DNA"/>
</dbReference>
<evidence type="ECO:0000256" key="2">
    <source>
        <dbReference type="ARBA" id="ARBA00022448"/>
    </source>
</evidence>
<keyword evidence="7 8" id="KW-0472">Membrane</keyword>
<feature type="transmembrane region" description="Helical" evidence="8">
    <location>
        <begin position="909"/>
        <end position="934"/>
    </location>
</feature>
<dbReference type="InterPro" id="IPR027463">
    <property type="entry name" value="AcrB_DN_DC_subdom"/>
</dbReference>
<keyword evidence="2" id="KW-0813">Transport</keyword>
<dbReference type="Gene3D" id="3.30.70.1430">
    <property type="entry name" value="Multidrug efflux transporter AcrB pore domain"/>
    <property type="match status" value="2"/>
</dbReference>
<evidence type="ECO:0000313" key="10">
    <source>
        <dbReference type="Proteomes" id="UP000199647"/>
    </source>
</evidence>
<dbReference type="AlphaFoldDB" id="A0A1H9MH19"/>
<dbReference type="PRINTS" id="PR00702">
    <property type="entry name" value="ACRIFLAVINRP"/>
</dbReference>
<keyword evidence="10" id="KW-1185">Reference proteome</keyword>
<keyword evidence="4" id="KW-0997">Cell inner membrane</keyword>
<dbReference type="Pfam" id="PF00873">
    <property type="entry name" value="ACR_tran"/>
    <property type="match status" value="1"/>
</dbReference>
<dbReference type="GO" id="GO:0042910">
    <property type="term" value="F:xenobiotic transmembrane transporter activity"/>
    <property type="evidence" value="ECO:0007669"/>
    <property type="project" value="TreeGrafter"/>
</dbReference>
<evidence type="ECO:0000256" key="6">
    <source>
        <dbReference type="ARBA" id="ARBA00022989"/>
    </source>
</evidence>
<dbReference type="InterPro" id="IPR001036">
    <property type="entry name" value="Acrflvin-R"/>
</dbReference>
<accession>A0A1H9MH19</accession>
<dbReference type="SUPFAM" id="SSF82714">
    <property type="entry name" value="Multidrug efflux transporter AcrB TolC docking domain, DN and DC subdomains"/>
    <property type="match status" value="2"/>
</dbReference>
<dbReference type="Proteomes" id="UP000199647">
    <property type="component" value="Unassembled WGS sequence"/>
</dbReference>
<evidence type="ECO:0000256" key="5">
    <source>
        <dbReference type="ARBA" id="ARBA00022692"/>
    </source>
</evidence>
<feature type="transmembrane region" description="Helical" evidence="8">
    <location>
        <begin position="463"/>
        <end position="482"/>
    </location>
</feature>
<keyword evidence="3" id="KW-1003">Cell membrane</keyword>
<dbReference type="GO" id="GO:0005886">
    <property type="term" value="C:plasma membrane"/>
    <property type="evidence" value="ECO:0007669"/>
    <property type="project" value="UniProtKB-SubCell"/>
</dbReference>
<keyword evidence="5 8" id="KW-0812">Transmembrane</keyword>
<feature type="transmembrane region" description="Helical" evidence="8">
    <location>
        <begin position="334"/>
        <end position="353"/>
    </location>
</feature>
<dbReference type="Gene3D" id="3.30.70.1440">
    <property type="entry name" value="Multidrug efflux transporter AcrB pore domain"/>
    <property type="match status" value="1"/>
</dbReference>
<protein>
    <submittedName>
        <fullName evidence="9">Hydrophobic/amphiphilic exporter-1, HAE1 family</fullName>
    </submittedName>
</protein>
<evidence type="ECO:0000313" key="9">
    <source>
        <dbReference type="EMBL" id="SER23010.1"/>
    </source>
</evidence>
<dbReference type="SUPFAM" id="SSF82866">
    <property type="entry name" value="Multidrug efflux transporter AcrB transmembrane domain"/>
    <property type="match status" value="2"/>
</dbReference>
<feature type="transmembrane region" description="Helical" evidence="8">
    <location>
        <begin position="858"/>
        <end position="876"/>
    </location>
</feature>
<evidence type="ECO:0000256" key="3">
    <source>
        <dbReference type="ARBA" id="ARBA00022475"/>
    </source>
</evidence>
<feature type="transmembrane region" description="Helical" evidence="8">
    <location>
        <begin position="360"/>
        <end position="381"/>
    </location>
</feature>
<dbReference type="SUPFAM" id="SSF82693">
    <property type="entry name" value="Multidrug efflux transporter AcrB pore domain, PN1, PN2, PC1 and PC2 subdomains"/>
    <property type="match status" value="4"/>
</dbReference>
<keyword evidence="6 8" id="KW-1133">Transmembrane helix</keyword>
<dbReference type="STRING" id="1855383.SAMN05216548_113115"/>
<feature type="transmembrane region" description="Helical" evidence="8">
    <location>
        <begin position="529"/>
        <end position="546"/>
    </location>
</feature>
<feature type="transmembrane region" description="Helical" evidence="8">
    <location>
        <begin position="955"/>
        <end position="974"/>
    </location>
</feature>
<sequence length="1042" mass="111687">MSLSEPFIRRPVATLLLAVAIAAAGYFGYRSLPVAALPEVSFPTVTVSANLSGASPDTMATSVATPLIKQFSQIPSIDQISSSSTQGATQITIQFNLNRDIDQAAADVQAAITRTQRQLPTEMTTPPSYRKVNPADAPVLLLALQSTTTPLPKLDAFAQQVISPALSTVAGVGQVQIYGSQKFAVRIELDPNALTARGIGIDQVQSAVASANSNTAVGTINSTTQSLTIEANTQMTDAAEFSKLVISSKGGRVVRLGDVARVIDSTENLQRSSTYDGRPDILLAVQRQPGANTVDVVDAVKNMLPRFTDEAGPGTTISVLNDQSTSIKQAVRDVGETLLLTIGLVVLVILMFLRKLTATAIPAVAVPLSIVGTCAVMYLFGYSIDNISLLGLTLSVGLVVDDAIVMLENIFRHIEEGMPPFRAALEGSREIGFTIISITVSLIAVFLPVLLMGGVVGRIFNEFAMVVSISIVLSALISLTLTPMLAARLPASVATHDPNRRPGILERGFIAVDRTYAWLLDLALRFRPVVLLIFFGTVVLTGYLFVTIPKGFFPQEDIGQLMISTQAREDISFDQMEKLQNQVADVLKGRPYVAHFASMVGATGSSGSLNSGRFFVQLKPKDERAPLDDLMSDLRQHLNAVAGIRSFAVPSQSLRLGGRQSSSQYQFVVQGLTSAELYEWSNRLTERMENDRAFTDVATDLQNSALQASIDVDQDKANALGISADQLRTTLYSAFGVQQASTIYETGDNYEVIVEFDPDIPWNVNRLDEVHVRSTATGKLVPLSAFATVKQTAGLLSVNQLGQLPAVTISFNLPAGVSLGEAVSRIDQIKGEMNVPSTISTTFSGNAQIFQQSLNNQGVLLLAAVLTIYIILGILYESFIHPLTILTGLPAAAAGALIALRLFGMDLSVIAIIGILMLIGIVKKNAIMMIDFALQRQRAGEEPFTAIRDACLIRFRPIMMTTLAALMGTLPIALGHGASSELRQPLGIAVVGGLIVSQLLTLFITPVIYLYMEAISGFVKRLVGLRSRRPEETAAGVPQPAE</sequence>
<dbReference type="PANTHER" id="PTHR32063">
    <property type="match status" value="1"/>
</dbReference>
<dbReference type="Gene3D" id="1.20.1640.10">
    <property type="entry name" value="Multidrug efflux transporter AcrB transmembrane domain"/>
    <property type="match status" value="2"/>
</dbReference>
<dbReference type="RefSeq" id="WP_092498341.1">
    <property type="nucleotide sequence ID" value="NZ_FOFG01000013.1"/>
</dbReference>
<evidence type="ECO:0000256" key="4">
    <source>
        <dbReference type="ARBA" id="ARBA00022519"/>
    </source>
</evidence>
<dbReference type="OrthoDB" id="9758297at2"/>
<reference evidence="9 10" key="1">
    <citation type="submission" date="2016-10" db="EMBL/GenBank/DDBJ databases">
        <authorList>
            <person name="de Groot N.N."/>
        </authorList>
    </citation>
    <scope>NUCLEOTIDE SEQUENCE [LARGE SCALE GENOMIC DNA]</scope>
    <source>
        <strain evidence="9 10">A52C2</strain>
    </source>
</reference>
<dbReference type="FunFam" id="1.20.1640.10:FF:000001">
    <property type="entry name" value="Efflux pump membrane transporter"/>
    <property type="match status" value="1"/>
</dbReference>
<feature type="transmembrane region" description="Helical" evidence="8">
    <location>
        <begin position="431"/>
        <end position="451"/>
    </location>
</feature>
<comment type="subcellular location">
    <subcellularLocation>
        <location evidence="1">Cell inner membrane</location>
        <topology evidence="1">Multi-pass membrane protein</topology>
    </subcellularLocation>
</comment>